<dbReference type="HOGENOM" id="CLU_3056486_0_0_1"/>
<name>A7RY75_NEMVE</name>
<protein>
    <submittedName>
        <fullName evidence="1">Uncharacterized protein</fullName>
    </submittedName>
</protein>
<dbReference type="InParanoid" id="A7RY75"/>
<evidence type="ECO:0000313" key="1">
    <source>
        <dbReference type="EMBL" id="EDO43650.1"/>
    </source>
</evidence>
<feature type="non-terminal residue" evidence="1">
    <location>
        <position position="1"/>
    </location>
</feature>
<reference evidence="1 2" key="1">
    <citation type="journal article" date="2007" name="Science">
        <title>Sea anemone genome reveals ancestral eumetazoan gene repertoire and genomic organization.</title>
        <authorList>
            <person name="Putnam N.H."/>
            <person name="Srivastava M."/>
            <person name="Hellsten U."/>
            <person name="Dirks B."/>
            <person name="Chapman J."/>
            <person name="Salamov A."/>
            <person name="Terry A."/>
            <person name="Shapiro H."/>
            <person name="Lindquist E."/>
            <person name="Kapitonov V.V."/>
            <person name="Jurka J."/>
            <person name="Genikhovich G."/>
            <person name="Grigoriev I.V."/>
            <person name="Lucas S.M."/>
            <person name="Steele R.E."/>
            <person name="Finnerty J.R."/>
            <person name="Technau U."/>
            <person name="Martindale M.Q."/>
            <person name="Rokhsar D.S."/>
        </authorList>
    </citation>
    <scope>NUCLEOTIDE SEQUENCE [LARGE SCALE GENOMIC DNA]</scope>
    <source>
        <strain evidence="2">CH2 X CH6</strain>
    </source>
</reference>
<gene>
    <name evidence="1" type="ORF">NEMVEDRAFT_v1g97545</name>
</gene>
<sequence>TNLVSSSVLRTLTWSAHQYCAHLHGQFISTVHTNLVSLSVPCTLTWSAHQYCTH</sequence>
<accession>A7RY75</accession>
<keyword evidence="2" id="KW-1185">Reference proteome</keyword>
<dbReference type="EMBL" id="DS469552">
    <property type="protein sequence ID" value="EDO43650.1"/>
    <property type="molecule type" value="Genomic_DNA"/>
</dbReference>
<dbReference type="Proteomes" id="UP000001593">
    <property type="component" value="Unassembled WGS sequence"/>
</dbReference>
<evidence type="ECO:0000313" key="2">
    <source>
        <dbReference type="Proteomes" id="UP000001593"/>
    </source>
</evidence>
<organism evidence="1 2">
    <name type="scientific">Nematostella vectensis</name>
    <name type="common">Starlet sea anemone</name>
    <dbReference type="NCBI Taxonomy" id="45351"/>
    <lineage>
        <taxon>Eukaryota</taxon>
        <taxon>Metazoa</taxon>
        <taxon>Cnidaria</taxon>
        <taxon>Anthozoa</taxon>
        <taxon>Hexacorallia</taxon>
        <taxon>Actiniaria</taxon>
        <taxon>Edwardsiidae</taxon>
        <taxon>Nematostella</taxon>
    </lineage>
</organism>
<proteinExistence type="predicted"/>
<dbReference type="AlphaFoldDB" id="A7RY75"/>